<name>A0A2I2EZ39_ASPCN</name>
<feature type="compositionally biased region" description="Basic and acidic residues" evidence="1">
    <location>
        <begin position="1"/>
        <end position="12"/>
    </location>
</feature>
<gene>
    <name evidence="2" type="ORF">BDW47DRAFT_90619</name>
</gene>
<dbReference type="OrthoDB" id="5101662at2759"/>
<reference evidence="2 3" key="1">
    <citation type="submission" date="2017-12" db="EMBL/GenBank/DDBJ databases">
        <authorList>
            <consortium name="DOE Joint Genome Institute"/>
            <person name="Haridas S."/>
            <person name="Kjaerbolling I."/>
            <person name="Vesth T.C."/>
            <person name="Frisvad J.C."/>
            <person name="Nybo J.L."/>
            <person name="Theobald S."/>
            <person name="Kuo A."/>
            <person name="Bowyer P."/>
            <person name="Matsuda Y."/>
            <person name="Mondo S."/>
            <person name="Lyhne E.K."/>
            <person name="Kogle M.E."/>
            <person name="Clum A."/>
            <person name="Lipzen A."/>
            <person name="Salamov A."/>
            <person name="Ngan C.Y."/>
            <person name="Daum C."/>
            <person name="Chiniquy J."/>
            <person name="Barry K."/>
            <person name="LaButti K."/>
            <person name="Simmons B.A."/>
            <person name="Magnuson J.K."/>
            <person name="Mortensen U.H."/>
            <person name="Larsen T.O."/>
            <person name="Grigoriev I.V."/>
            <person name="Baker S.E."/>
            <person name="Andersen M.R."/>
            <person name="Nordberg H.P."/>
            <person name="Cantor M.N."/>
            <person name="Hua S.X."/>
        </authorList>
    </citation>
    <scope>NUCLEOTIDE SEQUENCE [LARGE SCALE GENOMIC DNA]</scope>
    <source>
        <strain evidence="2 3">CBS 102.13</strain>
    </source>
</reference>
<dbReference type="Proteomes" id="UP000234585">
    <property type="component" value="Unassembled WGS sequence"/>
</dbReference>
<evidence type="ECO:0000313" key="2">
    <source>
        <dbReference type="EMBL" id="PLB33654.1"/>
    </source>
</evidence>
<sequence>MTGRGQRPEEPRPITPPDPTLATRPVPQTRSYIARPFGPAATNDIQRTARSMTELEAEADPTTHPQGPENYYPSVDETRKLLKEVENWTFVEDDPTWGYYVFVTTYSDSAREKLPQALANWVKVVQKCLSIGTLPIYSDEAFRRFKFNVVEDRDALDAASVDRVREEFHAQIRGLRLGGSDNEDDDPRTSGFMPPARNQACLLLDEAAITMLANIDSLPDDAVEFCRIYNHKTVTVVDGFWNRSRQDPRETYRGVGQLAVAGLVGFYLNLTMDANADAMQDLHPIND</sequence>
<feature type="region of interest" description="Disordered" evidence="1">
    <location>
        <begin position="1"/>
        <end position="43"/>
    </location>
</feature>
<dbReference type="EMBL" id="KZ559199">
    <property type="protein sequence ID" value="PLB33654.1"/>
    <property type="molecule type" value="Genomic_DNA"/>
</dbReference>
<feature type="region of interest" description="Disordered" evidence="1">
    <location>
        <begin position="54"/>
        <end position="73"/>
    </location>
</feature>
<dbReference type="RefSeq" id="XP_024667666.1">
    <property type="nucleotide sequence ID" value="XM_024820188.1"/>
</dbReference>
<protein>
    <submittedName>
        <fullName evidence="2">Uncharacterized protein</fullName>
    </submittedName>
</protein>
<evidence type="ECO:0000256" key="1">
    <source>
        <dbReference type="SAM" id="MobiDB-lite"/>
    </source>
</evidence>
<evidence type="ECO:0000313" key="3">
    <source>
        <dbReference type="Proteomes" id="UP000234585"/>
    </source>
</evidence>
<accession>A0A2I2EZ39</accession>
<dbReference type="AlphaFoldDB" id="A0A2I2EZ39"/>
<organism evidence="2 3">
    <name type="scientific">Aspergillus candidus</name>
    <dbReference type="NCBI Taxonomy" id="41067"/>
    <lineage>
        <taxon>Eukaryota</taxon>
        <taxon>Fungi</taxon>
        <taxon>Dikarya</taxon>
        <taxon>Ascomycota</taxon>
        <taxon>Pezizomycotina</taxon>
        <taxon>Eurotiomycetes</taxon>
        <taxon>Eurotiomycetidae</taxon>
        <taxon>Eurotiales</taxon>
        <taxon>Aspergillaceae</taxon>
        <taxon>Aspergillus</taxon>
        <taxon>Aspergillus subgen. Circumdati</taxon>
    </lineage>
</organism>
<keyword evidence="3" id="KW-1185">Reference proteome</keyword>
<dbReference type="GeneID" id="36527348"/>
<proteinExistence type="predicted"/>